<feature type="chain" id="PRO_5046580542" evidence="1">
    <location>
        <begin position="19"/>
        <end position="152"/>
    </location>
</feature>
<keyword evidence="1" id="KW-0732">Signal</keyword>
<keyword evidence="4" id="KW-1185">Reference proteome</keyword>
<reference evidence="3 4" key="1">
    <citation type="submission" date="2020-11" db="EMBL/GenBank/DDBJ databases">
        <title>Insectihabitans protaetiae gen. nov. sp. nov. and Insectihabitans allomyrinae sp. nov., isolated from larvae of Protaetia brevitarsis seulensis and Allomyrina dichotoma, respectively.</title>
        <authorList>
            <person name="Lee S.D."/>
            <person name="Byeon Y.-S."/>
            <person name="Kim S.-M."/>
            <person name="Yang H.L."/>
            <person name="Kim I.S."/>
        </authorList>
    </citation>
    <scope>NUCLEOTIDE SEQUENCE [LARGE SCALE GENOMIC DNA]</scope>
    <source>
        <strain evidence="3 4">BWR-B9</strain>
    </source>
</reference>
<dbReference type="EMBL" id="JADRCR010000012">
    <property type="protein sequence ID" value="MBK5145560.1"/>
    <property type="molecule type" value="Genomic_DNA"/>
</dbReference>
<feature type="domain" description="Transglycosylase SLT" evidence="2">
    <location>
        <begin position="21"/>
        <end position="136"/>
    </location>
</feature>
<gene>
    <name evidence="3" type="ORF">I2494_17920</name>
</gene>
<evidence type="ECO:0000256" key="1">
    <source>
        <dbReference type="SAM" id="SignalP"/>
    </source>
</evidence>
<dbReference type="CDD" id="cd13400">
    <property type="entry name" value="LT_IagB-like"/>
    <property type="match status" value="1"/>
</dbReference>
<evidence type="ECO:0000313" key="4">
    <source>
        <dbReference type="Proteomes" id="UP001296921"/>
    </source>
</evidence>
<name>A0ABS1IUY2_9GAMM</name>
<dbReference type="RefSeq" id="WP_218468440.1">
    <property type="nucleotide sequence ID" value="NZ_JADRCR010000012.1"/>
</dbReference>
<dbReference type="InterPro" id="IPR008258">
    <property type="entry name" value="Transglycosylase_SLT_dom_1"/>
</dbReference>
<dbReference type="Proteomes" id="UP001296921">
    <property type="component" value="Unassembled WGS sequence"/>
</dbReference>
<sequence>MIRLFLLSLFLISFFSNASDCYDRAGRDYQIDPDLLRAISFRESSFRQNVMNIQSRESYAIGYMQIHSQNLQHLSKFGITADQLYSDGCMNIYTGAYFLALSFKRLGKGWDAVGAYNAGFAKNTKQQQRRTKYAKEVYGIYKSIKSNKSASN</sequence>
<feature type="signal peptide" evidence="1">
    <location>
        <begin position="1"/>
        <end position="18"/>
    </location>
</feature>
<evidence type="ECO:0000313" key="3">
    <source>
        <dbReference type="EMBL" id="MBK5145560.1"/>
    </source>
</evidence>
<protein>
    <submittedName>
        <fullName evidence="3">Transglycosylase SLT domain-containing protein</fullName>
    </submittedName>
</protein>
<comment type="caution">
    <text evidence="3">The sequence shown here is derived from an EMBL/GenBank/DDBJ whole genome shotgun (WGS) entry which is preliminary data.</text>
</comment>
<organism evidence="3 4">
    <name type="scientific">Limnobaculum allomyrinae</name>
    <dbReference type="NCBI Taxonomy" id="2791986"/>
    <lineage>
        <taxon>Bacteria</taxon>
        <taxon>Pseudomonadati</taxon>
        <taxon>Pseudomonadota</taxon>
        <taxon>Gammaproteobacteria</taxon>
        <taxon>Enterobacterales</taxon>
        <taxon>Budviciaceae</taxon>
        <taxon>Limnobaculum</taxon>
    </lineage>
</organism>
<accession>A0ABS1IUY2</accession>
<dbReference type="Pfam" id="PF01464">
    <property type="entry name" value="SLT"/>
    <property type="match status" value="1"/>
</dbReference>
<evidence type="ECO:0000259" key="2">
    <source>
        <dbReference type="Pfam" id="PF01464"/>
    </source>
</evidence>
<proteinExistence type="predicted"/>